<feature type="signal peptide" evidence="3">
    <location>
        <begin position="1"/>
        <end position="21"/>
    </location>
</feature>
<keyword evidence="1" id="KW-0602">Photosynthesis</keyword>
<dbReference type="InterPro" id="IPR026444">
    <property type="entry name" value="Secre_tail"/>
</dbReference>
<comment type="caution">
    <text evidence="6">The sequence shown here is derived from an EMBL/GenBank/DDBJ whole genome shotgun (WGS) entry which is preliminary data.</text>
</comment>
<keyword evidence="2" id="KW-0604">Photosystem II</keyword>
<dbReference type="Gene3D" id="2.130.10.10">
    <property type="entry name" value="YVTN repeat-like/Quinoprotein amine dehydrogenase"/>
    <property type="match status" value="5"/>
</dbReference>
<dbReference type="CDD" id="cd00063">
    <property type="entry name" value="FN3"/>
    <property type="match status" value="1"/>
</dbReference>
<feature type="domain" description="Photosynthesis system II assembly factor Ycf48/Hcf136-like" evidence="4">
    <location>
        <begin position="503"/>
        <end position="577"/>
    </location>
</feature>
<organism evidence="6 7">
    <name type="scientific">Pontibacter ruber</name>
    <dbReference type="NCBI Taxonomy" id="1343895"/>
    <lineage>
        <taxon>Bacteria</taxon>
        <taxon>Pseudomonadati</taxon>
        <taxon>Bacteroidota</taxon>
        <taxon>Cytophagia</taxon>
        <taxon>Cytophagales</taxon>
        <taxon>Hymenobacteraceae</taxon>
        <taxon>Pontibacter</taxon>
    </lineage>
</organism>
<feature type="domain" description="Photosynthesis system II assembly factor Ycf48/Hcf136-like" evidence="4">
    <location>
        <begin position="397"/>
        <end position="493"/>
    </location>
</feature>
<evidence type="ECO:0000256" key="2">
    <source>
        <dbReference type="ARBA" id="ARBA00023276"/>
    </source>
</evidence>
<dbReference type="InterPro" id="IPR028203">
    <property type="entry name" value="PSII_CF48-like_dom"/>
</dbReference>
<evidence type="ECO:0000256" key="1">
    <source>
        <dbReference type="ARBA" id="ARBA00022531"/>
    </source>
</evidence>
<proteinExistence type="predicted"/>
<dbReference type="EMBL" id="JBHUIM010000002">
    <property type="protein sequence ID" value="MFD2247543.1"/>
    <property type="molecule type" value="Genomic_DNA"/>
</dbReference>
<dbReference type="NCBIfam" id="TIGR04183">
    <property type="entry name" value="Por_Secre_tail"/>
    <property type="match status" value="1"/>
</dbReference>
<dbReference type="SUPFAM" id="SSF110296">
    <property type="entry name" value="Oligoxyloglucan reducing end-specific cellobiohydrolase"/>
    <property type="match status" value="2"/>
</dbReference>
<evidence type="ECO:0000313" key="6">
    <source>
        <dbReference type="EMBL" id="MFD2247543.1"/>
    </source>
</evidence>
<dbReference type="InterPro" id="IPR015943">
    <property type="entry name" value="WD40/YVTN_repeat-like_dom_sf"/>
</dbReference>
<dbReference type="RefSeq" id="WP_250430509.1">
    <property type="nucleotide sequence ID" value="NZ_JALPRR010000003.1"/>
</dbReference>
<gene>
    <name evidence="6" type="ORF">ACFSKP_14850</name>
</gene>
<dbReference type="InterPro" id="IPR003961">
    <property type="entry name" value="FN3_dom"/>
</dbReference>
<name>A0ABW5D0M4_9BACT</name>
<dbReference type="PANTHER" id="PTHR47199:SF2">
    <property type="entry name" value="PHOTOSYSTEM II STABILITY_ASSEMBLY FACTOR HCF136, CHLOROPLASTIC"/>
    <property type="match status" value="1"/>
</dbReference>
<evidence type="ECO:0000259" key="4">
    <source>
        <dbReference type="Pfam" id="PF14870"/>
    </source>
</evidence>
<protein>
    <submittedName>
        <fullName evidence="6">YCF48-related protein</fullName>
    </submittedName>
</protein>
<evidence type="ECO:0000313" key="7">
    <source>
        <dbReference type="Proteomes" id="UP001597374"/>
    </source>
</evidence>
<feature type="chain" id="PRO_5045458512" evidence="3">
    <location>
        <begin position="22"/>
        <end position="1089"/>
    </location>
</feature>
<accession>A0ABW5D0M4</accession>
<dbReference type="Proteomes" id="UP001597374">
    <property type="component" value="Unassembled WGS sequence"/>
</dbReference>
<sequence length="1089" mass="120054">MRTKLLPLLFLFTLTLTNAFAQWTWLNPQPSGNTGKSITFVTAQSGFIVDGSNLIQTNDAGATWQIQQSISSGNEIRFKDNLGFIVGDFGTVYKSTNAGESWQKLTTGITESLNSVHVLHTDTIYTTSNKSLFKSTDGGNSWSKVPIKPSSQNSYDQYNLTINKSAFINSKVGHVACNNGYILKTTDGGVTWKVTESTNTIPSNFFTIHFVNSQIGFASKEHNSILKTTDGGETWYVISDPNHAIYSFFFLSENIGFGTGEYGVIYKTTNSGGTWESIGFQKALYDGTSMFGIHFTDENTGYAAGMRGRIVKTTDGGKTWSDYAFTYNNINDLQFPTTTTGYALGSELYKTTDKGKNWATVNTGLDESTHYYRFAKFFSADTGYVVTHEGLYSNSIDQLLKTNDGGNTWTKLTLDSYGIRISSMYFFNNRFGYVCTDSYAGNGFLKTVDGGKTWQKISNFTGATRMHFVDENHGIATRYGDLYRTTDGGVNWIKLREVYGYFTGISFVNDNVGYISAEYGTVLKTKDGGATWEELRTEYDHLKAIAFSSENVGYVTGEYGKNFRTSDGGYTWESISMPYLITKMVITKDKDIFGSGTFGKIVKSTLNYDEYSLKALPASDVTAGGAVLTAVVATNGEALSNIRLEYGKGMFFDKSIELTPAQLQANSAEKYKVTLEDLEPGTTYFFRIRATYKGIQRTSQFIEFVTLPAFSISYGMAYNVKTNSADLSGYVTSNDQEITNIQFEYATNVNFTNPSSIAASPGTVAGKATASVVASAQNLKPGTQYYGRIKLTYKAKQYYGATFSFATRPDYLIQMQPPIVSNTEVKWGARVETYNGDITKIVFQYGKTREFGSEAVATPDVVPNNTWRNVQASLTGLEPQAVYYYRVKALQGDKEIYSTMHMFRAGGGVLIEADKAEQVTGTSAILTGYVAPQGSMVSNIQIEYGETEALGKTIAATPGFLSAGTGIVQAEVKDLAAGSVYYFRIKGTVSGTELYSEKATFATAAPTGITDEEDRKLKVHPNPTQDKVYFSHPDVMERIEVYDPLGRLLLRAEPGAQQYVLDLSAHAKGVYHVRVYHKGNVYTRKVVKL</sequence>
<dbReference type="PANTHER" id="PTHR47199">
    <property type="entry name" value="PHOTOSYSTEM II STABILITY/ASSEMBLY FACTOR HCF136, CHLOROPLASTIC"/>
    <property type="match status" value="1"/>
</dbReference>
<dbReference type="Pfam" id="PF18962">
    <property type="entry name" value="Por_Secre_tail"/>
    <property type="match status" value="1"/>
</dbReference>
<feature type="domain" description="Secretion system C-terminal sorting" evidence="5">
    <location>
        <begin position="1019"/>
        <end position="1087"/>
    </location>
</feature>
<feature type="domain" description="Photosynthesis system II assembly factor Ycf48/Hcf136-like" evidence="4">
    <location>
        <begin position="162"/>
        <end position="226"/>
    </location>
</feature>
<feature type="domain" description="Photosynthesis system II assembly factor Ycf48/Hcf136-like" evidence="4">
    <location>
        <begin position="33"/>
        <end position="143"/>
    </location>
</feature>
<reference evidence="7" key="1">
    <citation type="journal article" date="2019" name="Int. J. Syst. Evol. Microbiol.">
        <title>The Global Catalogue of Microorganisms (GCM) 10K type strain sequencing project: providing services to taxonomists for standard genome sequencing and annotation.</title>
        <authorList>
            <consortium name="The Broad Institute Genomics Platform"/>
            <consortium name="The Broad Institute Genome Sequencing Center for Infectious Disease"/>
            <person name="Wu L."/>
            <person name="Ma J."/>
        </authorList>
    </citation>
    <scope>NUCLEOTIDE SEQUENCE [LARGE SCALE GENOMIC DNA]</scope>
    <source>
        <strain evidence="7">CGMCC 4.1782</strain>
    </source>
</reference>
<keyword evidence="7" id="KW-1185">Reference proteome</keyword>
<evidence type="ECO:0000259" key="5">
    <source>
        <dbReference type="Pfam" id="PF18962"/>
    </source>
</evidence>
<evidence type="ECO:0000256" key="3">
    <source>
        <dbReference type="SAM" id="SignalP"/>
    </source>
</evidence>
<dbReference type="Pfam" id="PF14870">
    <property type="entry name" value="PSII_BNR"/>
    <property type="match status" value="4"/>
</dbReference>
<keyword evidence="3" id="KW-0732">Signal</keyword>